<dbReference type="SFLD" id="SFLDS00029">
    <property type="entry name" value="Radical_SAM"/>
    <property type="match status" value="1"/>
</dbReference>
<keyword evidence="2" id="KW-0004">4Fe-4S</keyword>
<dbReference type="SFLD" id="SFLDG01101">
    <property type="entry name" value="Uncharacterised_Radical_SAM_Su"/>
    <property type="match status" value="1"/>
</dbReference>
<dbReference type="InterPro" id="IPR013785">
    <property type="entry name" value="Aldolase_TIM"/>
</dbReference>
<dbReference type="GO" id="GO:0046872">
    <property type="term" value="F:metal ion binding"/>
    <property type="evidence" value="ECO:0007669"/>
    <property type="project" value="UniProtKB-KW"/>
</dbReference>
<dbReference type="NCBIfam" id="TIGR04337">
    <property type="entry name" value="AmmeMemoSam_rS"/>
    <property type="match status" value="1"/>
</dbReference>
<dbReference type="Pfam" id="PF04055">
    <property type="entry name" value="Radical_SAM"/>
    <property type="match status" value="1"/>
</dbReference>
<accession>A0A9D5JU72</accession>
<evidence type="ECO:0000256" key="2">
    <source>
        <dbReference type="ARBA" id="ARBA00022485"/>
    </source>
</evidence>
<dbReference type="Proteomes" id="UP000649604">
    <property type="component" value="Unassembled WGS sequence"/>
</dbReference>
<evidence type="ECO:0000256" key="6">
    <source>
        <dbReference type="ARBA" id="ARBA00023014"/>
    </source>
</evidence>
<reference evidence="8" key="1">
    <citation type="submission" date="2019-11" db="EMBL/GenBank/DDBJ databases">
        <title>Microbial mats filling the niche in hypersaline microbial mats.</title>
        <authorList>
            <person name="Wong H.L."/>
            <person name="Macleod F.I."/>
            <person name="White R.A. III"/>
            <person name="Burns B.P."/>
        </authorList>
    </citation>
    <scope>NUCLEOTIDE SEQUENCE</scope>
    <source>
        <strain evidence="8">Rbin_158</strain>
    </source>
</reference>
<dbReference type="InterPro" id="IPR034457">
    <property type="entry name" value="Organic_radical-activating"/>
</dbReference>
<dbReference type="InterPro" id="IPR006311">
    <property type="entry name" value="TAT_signal"/>
</dbReference>
<dbReference type="GO" id="GO:0003824">
    <property type="term" value="F:catalytic activity"/>
    <property type="evidence" value="ECO:0007669"/>
    <property type="project" value="InterPro"/>
</dbReference>
<comment type="cofactor">
    <cofactor evidence="1">
        <name>[4Fe-4S] cluster</name>
        <dbReference type="ChEBI" id="CHEBI:49883"/>
    </cofactor>
</comment>
<evidence type="ECO:0000313" key="9">
    <source>
        <dbReference type="Proteomes" id="UP000649604"/>
    </source>
</evidence>
<dbReference type="AlphaFoldDB" id="A0A9D5JU72"/>
<evidence type="ECO:0000313" key="8">
    <source>
        <dbReference type="EMBL" id="MBD3323756.1"/>
    </source>
</evidence>
<dbReference type="GO" id="GO:0051539">
    <property type="term" value="F:4 iron, 4 sulfur cluster binding"/>
    <property type="evidence" value="ECO:0007669"/>
    <property type="project" value="UniProtKB-KW"/>
</dbReference>
<evidence type="ECO:0000256" key="4">
    <source>
        <dbReference type="ARBA" id="ARBA00022723"/>
    </source>
</evidence>
<keyword evidence="3" id="KW-0949">S-adenosyl-L-methionine</keyword>
<dbReference type="PANTHER" id="PTHR30352">
    <property type="entry name" value="PYRUVATE FORMATE-LYASE-ACTIVATING ENZYME"/>
    <property type="match status" value="1"/>
</dbReference>
<evidence type="ECO:0000256" key="5">
    <source>
        <dbReference type="ARBA" id="ARBA00023004"/>
    </source>
</evidence>
<dbReference type="PROSITE" id="PS51918">
    <property type="entry name" value="RADICAL_SAM"/>
    <property type="match status" value="1"/>
</dbReference>
<feature type="domain" description="Radical SAM core" evidence="7">
    <location>
        <begin position="126"/>
        <end position="346"/>
    </location>
</feature>
<dbReference type="PROSITE" id="PS51318">
    <property type="entry name" value="TAT"/>
    <property type="match status" value="1"/>
</dbReference>
<keyword evidence="5" id="KW-0408">Iron</keyword>
<organism evidence="8 9">
    <name type="scientific">candidate division KSB3 bacterium</name>
    <dbReference type="NCBI Taxonomy" id="2044937"/>
    <lineage>
        <taxon>Bacteria</taxon>
        <taxon>candidate division KSB3</taxon>
    </lineage>
</organism>
<evidence type="ECO:0000256" key="3">
    <source>
        <dbReference type="ARBA" id="ARBA00022691"/>
    </source>
</evidence>
<dbReference type="EMBL" id="WJJP01000130">
    <property type="protein sequence ID" value="MBD3323756.1"/>
    <property type="molecule type" value="Genomic_DNA"/>
</dbReference>
<evidence type="ECO:0000259" key="7">
    <source>
        <dbReference type="PROSITE" id="PS51918"/>
    </source>
</evidence>
<dbReference type="InterPro" id="IPR007197">
    <property type="entry name" value="rSAM"/>
</dbReference>
<evidence type="ECO:0000256" key="1">
    <source>
        <dbReference type="ARBA" id="ARBA00001966"/>
    </source>
</evidence>
<dbReference type="InterPro" id="IPR058240">
    <property type="entry name" value="rSAM_sf"/>
</dbReference>
<dbReference type="PANTHER" id="PTHR30352:SF5">
    <property type="entry name" value="PYRUVATE FORMATE-LYASE 1-ACTIVATING ENZYME"/>
    <property type="match status" value="1"/>
</dbReference>
<name>A0A9D5JU72_9BACT</name>
<comment type="caution">
    <text evidence="8">The sequence shown here is derived from an EMBL/GenBank/DDBJ whole genome shotgun (WGS) entry which is preliminary data.</text>
</comment>
<dbReference type="Gene3D" id="3.20.20.70">
    <property type="entry name" value="Aldolase class I"/>
    <property type="match status" value="1"/>
</dbReference>
<dbReference type="SUPFAM" id="SSF102114">
    <property type="entry name" value="Radical SAM enzymes"/>
    <property type="match status" value="1"/>
</dbReference>
<protein>
    <submittedName>
        <fullName evidence="8">AmmeMemoRadiSam system radical SAM enzyme</fullName>
    </submittedName>
</protein>
<keyword evidence="4" id="KW-0479">Metal-binding</keyword>
<proteinExistence type="predicted"/>
<sequence length="397" mass="44657">MSHHLSRRKFLAVSSKGTLCLGLTASVFGAVQPGWAQDQASGAGLDHLEFQEPEEDALILKEARHYTPLEELRVQCNLCPWECEVADQERGTCGVRENRQGTYYTLVHSQPCAAHIDPIEKKPLYHYLPGSLAFSVATAGCNIECQFCQNWDIAQVRPEQVKTVYMPPEAVTQIARRYDCQTIAYTYSEPVIFYEYMYDSAAYARQAGIGNVMISNGFIQKDPLVELCQHLTGVKIDLKAFTESFYREVCRGELQPVLNTLETLRDLGIWYEIVVLIVPTLNDSKAELQAMARWIAQELGPEVPVHFSRFHPMYKIKNLPPTPVKTVEMARQIALDAGLQYVYVGNIPGHEGENTYCPNCGSIVIRRIGYRIVAANLDEQGRCTQCQHPIPGVWNAP</sequence>
<dbReference type="CDD" id="cd01335">
    <property type="entry name" value="Radical_SAM"/>
    <property type="match status" value="1"/>
</dbReference>
<keyword evidence="6" id="KW-0411">Iron-sulfur</keyword>
<dbReference type="InterPro" id="IPR027596">
    <property type="entry name" value="AmmeMemoSam_rS"/>
</dbReference>
<gene>
    <name evidence="8" type="primary">amrS</name>
    <name evidence="8" type="ORF">GF339_04175</name>
</gene>